<evidence type="ECO:0000313" key="2">
    <source>
        <dbReference type="Proteomes" id="UP000244755"/>
    </source>
</evidence>
<gene>
    <name evidence="1" type="ORF">DA075_10290</name>
</gene>
<proteinExistence type="predicted"/>
<reference evidence="1 2" key="1">
    <citation type="submission" date="2018-04" db="EMBL/GenBank/DDBJ databases">
        <title>Methylobacterium sp. PR1016A genome.</title>
        <authorList>
            <person name="Park W."/>
        </authorList>
    </citation>
    <scope>NUCLEOTIDE SEQUENCE [LARGE SCALE GENOMIC DNA]</scope>
    <source>
        <strain evidence="1 2">PR1016A</strain>
    </source>
</reference>
<evidence type="ECO:0000313" key="1">
    <source>
        <dbReference type="EMBL" id="AWB21251.1"/>
    </source>
</evidence>
<dbReference type="Proteomes" id="UP000244755">
    <property type="component" value="Chromosome 1"/>
</dbReference>
<name>A0A2R4WI81_9HYPH</name>
<dbReference type="KEGG" id="mee:DA075_10290"/>
<dbReference type="EMBL" id="CP028843">
    <property type="protein sequence ID" value="AWB21251.1"/>
    <property type="molecule type" value="Genomic_DNA"/>
</dbReference>
<protein>
    <submittedName>
        <fullName evidence="1">Uncharacterized protein</fullName>
    </submittedName>
</protein>
<organism evidence="1 2">
    <name type="scientific">Methylobacterium currus</name>
    <dbReference type="NCBI Taxonomy" id="2051553"/>
    <lineage>
        <taxon>Bacteria</taxon>
        <taxon>Pseudomonadati</taxon>
        <taxon>Pseudomonadota</taxon>
        <taxon>Alphaproteobacteria</taxon>
        <taxon>Hyphomicrobiales</taxon>
        <taxon>Methylobacteriaceae</taxon>
        <taxon>Methylobacterium</taxon>
    </lineage>
</organism>
<sequence>MIQPRRQDLQTSASADWTDAFPLVQAGPAAVVAGIGNRGDGPLAVTAVAPYTELGPHVVTVTSAAGGVFLFGVTDPGGTLVGRGMAGATVTVAGLTLSLTPGSTPFQVGDAWGVQPTPQLIDDTGIDYVLQVRQSQTSPVVTLEATSRPPGGTLQTLIPGAGSGVPTLLVLAPMMAPTRFPPGPYVYELLALADGRRKSVYFGNLEHVDGVAYLP</sequence>
<keyword evidence="2" id="KW-1185">Reference proteome</keyword>
<accession>A0A2R4WI81</accession>
<dbReference type="AlphaFoldDB" id="A0A2R4WI81"/>